<dbReference type="SUPFAM" id="SSF51905">
    <property type="entry name" value="FAD/NAD(P)-binding domain"/>
    <property type="match status" value="1"/>
</dbReference>
<dbReference type="InParanoid" id="A0A316YM13"/>
<evidence type="ECO:0000256" key="1">
    <source>
        <dbReference type="ARBA" id="ARBA00022630"/>
    </source>
</evidence>
<dbReference type="Proteomes" id="UP000245768">
    <property type="component" value="Unassembled WGS sequence"/>
</dbReference>
<evidence type="ECO:0000256" key="3">
    <source>
        <dbReference type="ARBA" id="ARBA00023002"/>
    </source>
</evidence>
<evidence type="ECO:0000256" key="2">
    <source>
        <dbReference type="ARBA" id="ARBA00022827"/>
    </source>
</evidence>
<name>A0A316YM13_9BASI</name>
<feature type="domain" description="FAD-binding" evidence="4">
    <location>
        <begin position="2"/>
        <end position="354"/>
    </location>
</feature>
<dbReference type="STRING" id="215250.A0A316YM13"/>
<keyword evidence="2" id="KW-0274">FAD</keyword>
<dbReference type="EMBL" id="KZ819638">
    <property type="protein sequence ID" value="PWN88775.1"/>
    <property type="molecule type" value="Genomic_DNA"/>
</dbReference>
<dbReference type="InterPro" id="IPR051704">
    <property type="entry name" value="FAD_aromatic-hydroxylase"/>
</dbReference>
<reference evidence="5 6" key="1">
    <citation type="journal article" date="2018" name="Mol. Biol. Evol.">
        <title>Broad Genomic Sampling Reveals a Smut Pathogenic Ancestry of the Fungal Clade Ustilaginomycotina.</title>
        <authorList>
            <person name="Kijpornyongpan T."/>
            <person name="Mondo S.J."/>
            <person name="Barry K."/>
            <person name="Sandor L."/>
            <person name="Lee J."/>
            <person name="Lipzen A."/>
            <person name="Pangilinan J."/>
            <person name="LaButti K."/>
            <person name="Hainaut M."/>
            <person name="Henrissat B."/>
            <person name="Grigoriev I.V."/>
            <person name="Spatafora J.W."/>
            <person name="Aime M.C."/>
        </authorList>
    </citation>
    <scope>NUCLEOTIDE SEQUENCE [LARGE SCALE GENOMIC DNA]</scope>
    <source>
        <strain evidence="5 6">MCA 4198</strain>
    </source>
</reference>
<protein>
    <submittedName>
        <fullName evidence="5">FAD/NAD(P)-binding domain-containing protein</fullName>
    </submittedName>
</protein>
<dbReference type="PANTHER" id="PTHR46865">
    <property type="entry name" value="OXIDOREDUCTASE-RELATED"/>
    <property type="match status" value="1"/>
</dbReference>
<keyword evidence="3" id="KW-0560">Oxidoreductase</keyword>
<dbReference type="Gene3D" id="3.30.9.10">
    <property type="entry name" value="D-Amino Acid Oxidase, subunit A, domain 2"/>
    <property type="match status" value="1"/>
</dbReference>
<sequence>MRVLISGAGIAGPTLAWFRAQSGGHTTIVEKAPAILPHGQNVDINGSAITVIGKMGLLDEVRRLNTTEKGTQFIDPKGRPIAPFPVHQDSTLSPTSEYEILRGDLAKILYEATKDLDNVEYRFGTTVTKIVSDDGDEAPVKVTLSTGEEQEYDVVVAADGQWSNVRKQCFPKSAIGVFDTGMYGAYWTIPRLPQDNDWWNVYFALGRRTISLRPDPHGTTRAFVSHLPDSGAEKQEWQAASRGSRKQQEELIKRKFADAGWQAPRLLDAMGKAEDYYFQAVQQIRMTKWSAGRVVCLGDAAHAPTPLTGMGTSLALQGAYVLAGELNKLEDDGQHPRTALEAYEAKFRPFVDKIQKLPSFVPGIAHPRTKLRRWLIQTLIRAVSAVRLASGSEQRDEGFPLPQYQSLDDIAAKNWSSRGSRHPTRA</sequence>
<gene>
    <name evidence="5" type="ORF">FA10DRAFT_272980</name>
</gene>
<dbReference type="GO" id="GO:0016491">
    <property type="term" value="F:oxidoreductase activity"/>
    <property type="evidence" value="ECO:0007669"/>
    <property type="project" value="UniProtKB-KW"/>
</dbReference>
<accession>A0A316YM13</accession>
<dbReference type="Pfam" id="PF01494">
    <property type="entry name" value="FAD_binding_3"/>
    <property type="match status" value="1"/>
</dbReference>
<dbReference type="RefSeq" id="XP_025375973.1">
    <property type="nucleotide sequence ID" value="XM_025523151.1"/>
</dbReference>
<dbReference type="OrthoDB" id="655030at2759"/>
<evidence type="ECO:0000259" key="4">
    <source>
        <dbReference type="Pfam" id="PF01494"/>
    </source>
</evidence>
<dbReference type="GO" id="GO:0071949">
    <property type="term" value="F:FAD binding"/>
    <property type="evidence" value="ECO:0007669"/>
    <property type="project" value="InterPro"/>
</dbReference>
<proteinExistence type="predicted"/>
<dbReference type="PANTHER" id="PTHR46865:SF2">
    <property type="entry name" value="MONOOXYGENASE"/>
    <property type="match status" value="1"/>
</dbReference>
<dbReference type="GeneID" id="37045067"/>
<dbReference type="AlphaFoldDB" id="A0A316YM13"/>
<organism evidence="5 6">
    <name type="scientific">Acaromyces ingoldii</name>
    <dbReference type="NCBI Taxonomy" id="215250"/>
    <lineage>
        <taxon>Eukaryota</taxon>
        <taxon>Fungi</taxon>
        <taxon>Dikarya</taxon>
        <taxon>Basidiomycota</taxon>
        <taxon>Ustilaginomycotina</taxon>
        <taxon>Exobasidiomycetes</taxon>
        <taxon>Exobasidiales</taxon>
        <taxon>Cryptobasidiaceae</taxon>
        <taxon>Acaromyces</taxon>
    </lineage>
</organism>
<keyword evidence="6" id="KW-1185">Reference proteome</keyword>
<keyword evidence="1" id="KW-0285">Flavoprotein</keyword>
<evidence type="ECO:0000313" key="6">
    <source>
        <dbReference type="Proteomes" id="UP000245768"/>
    </source>
</evidence>
<evidence type="ECO:0000313" key="5">
    <source>
        <dbReference type="EMBL" id="PWN88775.1"/>
    </source>
</evidence>
<dbReference type="InterPro" id="IPR002938">
    <property type="entry name" value="FAD-bd"/>
</dbReference>
<dbReference type="PRINTS" id="PR00420">
    <property type="entry name" value="RNGMNOXGNASE"/>
</dbReference>
<dbReference type="InterPro" id="IPR036188">
    <property type="entry name" value="FAD/NAD-bd_sf"/>
</dbReference>
<dbReference type="Gene3D" id="3.50.50.60">
    <property type="entry name" value="FAD/NAD(P)-binding domain"/>
    <property type="match status" value="1"/>
</dbReference>